<dbReference type="Proteomes" id="UP000250443">
    <property type="component" value="Unassembled WGS sequence"/>
</dbReference>
<evidence type="ECO:0000313" key="1">
    <source>
        <dbReference type="EMBL" id="MBF8642840.1"/>
    </source>
</evidence>
<accession>A0A2X2D3H2</accession>
<evidence type="ECO:0000313" key="2">
    <source>
        <dbReference type="EMBL" id="SPZ13493.1"/>
    </source>
</evidence>
<protein>
    <submittedName>
        <fullName evidence="2">Uncharacterized protein</fullName>
    </submittedName>
</protein>
<evidence type="ECO:0000313" key="3">
    <source>
        <dbReference type="Proteomes" id="UP000250443"/>
    </source>
</evidence>
<gene>
    <name evidence="1" type="ORF">IRZ65_19400</name>
    <name evidence="2" type="ORF">NCTC11842_05237</name>
</gene>
<reference evidence="2 3" key="1">
    <citation type="submission" date="2018-06" db="EMBL/GenBank/DDBJ databases">
        <authorList>
            <consortium name="Pathogen Informatics"/>
            <person name="Doyle S."/>
        </authorList>
    </citation>
    <scope>NUCLEOTIDE SEQUENCE [LARGE SCALE GENOMIC DNA]</scope>
    <source>
        <strain evidence="2 3">NCTC11842</strain>
    </source>
</reference>
<name>A0A2X2D3H2_PSELU</name>
<dbReference type="RefSeq" id="WP_010798599.1">
    <property type="nucleotide sequence ID" value="NZ_CP069263.1"/>
</dbReference>
<dbReference type="EMBL" id="UAUF01000014">
    <property type="protein sequence ID" value="SPZ13493.1"/>
    <property type="molecule type" value="Genomic_DNA"/>
</dbReference>
<reference evidence="1 4" key="2">
    <citation type="submission" date="2020-10" db="EMBL/GenBank/DDBJ databases">
        <title>Genome sequences of Pseudomonas isolates.</title>
        <authorList>
            <person name="Wessels L."/>
            <person name="Reich F."/>
            <person name="Hammerl J."/>
        </authorList>
    </citation>
    <scope>NUCLEOTIDE SEQUENCE [LARGE SCALE GENOMIC DNA]</scope>
    <source>
        <strain evidence="1 4">20-MO00624-0</strain>
    </source>
</reference>
<organism evidence="2 3">
    <name type="scientific">Pseudomonas luteola</name>
    <dbReference type="NCBI Taxonomy" id="47886"/>
    <lineage>
        <taxon>Bacteria</taxon>
        <taxon>Pseudomonadati</taxon>
        <taxon>Pseudomonadota</taxon>
        <taxon>Gammaproteobacteria</taxon>
        <taxon>Pseudomonadales</taxon>
        <taxon>Pseudomonadaceae</taxon>
        <taxon>Pseudomonas</taxon>
    </lineage>
</organism>
<keyword evidence="4" id="KW-1185">Reference proteome</keyword>
<dbReference type="Proteomes" id="UP000626180">
    <property type="component" value="Unassembled WGS sequence"/>
</dbReference>
<dbReference type="AlphaFoldDB" id="A0A2X2D3H2"/>
<evidence type="ECO:0000313" key="4">
    <source>
        <dbReference type="Proteomes" id="UP000626180"/>
    </source>
</evidence>
<dbReference type="SUPFAM" id="SSF52402">
    <property type="entry name" value="Adenine nucleotide alpha hydrolases-like"/>
    <property type="match status" value="1"/>
</dbReference>
<proteinExistence type="predicted"/>
<sequence length="122" mass="13513">MRAQAPAQASRAALHLVMFDYVEARRLQPIAAVTNYCSRDEVDVLVVGRTEHHPLPWLGSFAEPLLAAPPCSILAPGPFFCRFLVHAVSIRTRSHLVNRVQIRTLTSGHYWLQGKGETISGP</sequence>
<dbReference type="EMBL" id="JADMCD010000012">
    <property type="protein sequence ID" value="MBF8642840.1"/>
    <property type="molecule type" value="Genomic_DNA"/>
</dbReference>